<keyword evidence="2" id="KW-0472">Membrane</keyword>
<evidence type="ECO:0000313" key="4">
    <source>
        <dbReference type="Proteomes" id="UP000298663"/>
    </source>
</evidence>
<reference evidence="3 4" key="2">
    <citation type="journal article" date="2019" name="G3 (Bethesda)">
        <title>Hybrid Assembly of the Genome of the Entomopathogenic Nematode Steinernema carpocapsae Identifies the X-Chromosome.</title>
        <authorList>
            <person name="Serra L."/>
            <person name="Macchietto M."/>
            <person name="Macias-Munoz A."/>
            <person name="McGill C.J."/>
            <person name="Rodriguez I.M."/>
            <person name="Rodriguez B."/>
            <person name="Murad R."/>
            <person name="Mortazavi A."/>
        </authorList>
    </citation>
    <scope>NUCLEOTIDE SEQUENCE [LARGE SCALE GENOMIC DNA]</scope>
    <source>
        <strain evidence="3 4">ALL</strain>
    </source>
</reference>
<feature type="region of interest" description="Disordered" evidence="1">
    <location>
        <begin position="1"/>
        <end position="33"/>
    </location>
</feature>
<comment type="caution">
    <text evidence="3">The sequence shown here is derived from an EMBL/GenBank/DDBJ whole genome shotgun (WGS) entry which is preliminary data.</text>
</comment>
<gene>
    <name evidence="3" type="ORF">L596_021366</name>
</gene>
<feature type="transmembrane region" description="Helical" evidence="2">
    <location>
        <begin position="93"/>
        <end position="115"/>
    </location>
</feature>
<organism evidence="3 4">
    <name type="scientific">Steinernema carpocapsae</name>
    <name type="common">Entomopathogenic nematode</name>
    <dbReference type="NCBI Taxonomy" id="34508"/>
    <lineage>
        <taxon>Eukaryota</taxon>
        <taxon>Metazoa</taxon>
        <taxon>Ecdysozoa</taxon>
        <taxon>Nematoda</taxon>
        <taxon>Chromadorea</taxon>
        <taxon>Rhabditida</taxon>
        <taxon>Tylenchina</taxon>
        <taxon>Panagrolaimomorpha</taxon>
        <taxon>Strongyloidoidea</taxon>
        <taxon>Steinernematidae</taxon>
        <taxon>Steinernema</taxon>
    </lineage>
</organism>
<accession>A0A4U5MIJ8</accession>
<evidence type="ECO:0000256" key="1">
    <source>
        <dbReference type="SAM" id="MobiDB-lite"/>
    </source>
</evidence>
<keyword evidence="2" id="KW-1133">Transmembrane helix</keyword>
<evidence type="ECO:0000256" key="2">
    <source>
        <dbReference type="SAM" id="Phobius"/>
    </source>
</evidence>
<dbReference type="EMBL" id="AZBU02000007">
    <property type="protein sequence ID" value="TKR69178.1"/>
    <property type="molecule type" value="Genomic_DNA"/>
</dbReference>
<keyword evidence="4" id="KW-1185">Reference proteome</keyword>
<evidence type="ECO:0000313" key="3">
    <source>
        <dbReference type="EMBL" id="TKR69178.1"/>
    </source>
</evidence>
<keyword evidence="2" id="KW-0812">Transmembrane</keyword>
<feature type="compositionally biased region" description="Polar residues" evidence="1">
    <location>
        <begin position="1"/>
        <end position="11"/>
    </location>
</feature>
<dbReference type="Proteomes" id="UP000298663">
    <property type="component" value="Unassembled WGS sequence"/>
</dbReference>
<name>A0A4U5MIJ8_STECR</name>
<reference evidence="3 4" key="1">
    <citation type="journal article" date="2015" name="Genome Biol.">
        <title>Comparative genomics of Steinernema reveals deeply conserved gene regulatory networks.</title>
        <authorList>
            <person name="Dillman A.R."/>
            <person name="Macchietto M."/>
            <person name="Porter C.F."/>
            <person name="Rogers A."/>
            <person name="Williams B."/>
            <person name="Antoshechkin I."/>
            <person name="Lee M.M."/>
            <person name="Goodwin Z."/>
            <person name="Lu X."/>
            <person name="Lewis E.E."/>
            <person name="Goodrich-Blair H."/>
            <person name="Stock S.P."/>
            <person name="Adams B.J."/>
            <person name="Sternberg P.W."/>
            <person name="Mortazavi A."/>
        </authorList>
    </citation>
    <scope>NUCLEOTIDE SEQUENCE [LARGE SCALE GENOMIC DNA]</scope>
    <source>
        <strain evidence="3 4">ALL</strain>
    </source>
</reference>
<proteinExistence type="predicted"/>
<sequence length="177" mass="19619">MRSVRPTSSTEEGLRGNVAETPQQGGGRLNGPKKLRRRFGRSGMFFVVNATNSNFTLQGTSAAIGLNRIAENCNLSTSNIENLLRSAITNMLIIGYGFVGIFAIYTLSQCILIWYKLQSNSALYIDSLTLSLVAYITWLTPLLAARSHVLFVMKFKEAHGLLRILKDWGLIAHKIIL</sequence>
<feature type="transmembrane region" description="Helical" evidence="2">
    <location>
        <begin position="121"/>
        <end position="144"/>
    </location>
</feature>
<protein>
    <submittedName>
        <fullName evidence="3">Uncharacterized protein</fullName>
    </submittedName>
</protein>
<dbReference type="AlphaFoldDB" id="A0A4U5MIJ8"/>